<name>A0A2V3PQG7_9BACT</name>
<dbReference type="AlphaFoldDB" id="A0A2V3PQG7"/>
<dbReference type="OrthoDB" id="4827574at2"/>
<dbReference type="EMBL" id="QICL01000012">
    <property type="protein sequence ID" value="PXV63831.1"/>
    <property type="molecule type" value="Genomic_DNA"/>
</dbReference>
<sequence>MNVSFKEKVTKFWDLFTVKESEVRKMIDDKVETDTLIKYVDGLLSVAFSKAFFELGVNEDGKHELILTPEGDRSRLFQLEYWLKQAPEVLLKKWNFYSTKPAKAKGDFTINMYDTSLSADSIVLYYNVDEKHQKVNLQVQCPQLMKLEENKRYSIFFIYLDQLIGEAYTMEYIGSIDFVVSSTKDFQKIAAADLKKLMDDTIVAQNWFRIENICERCAGYEMVPSKAKDWQLREDIYIAYSSCFPVLNAFYNKSTELFGNFYADGIVFGFLFYENINVPKDRMVPFRTEIEDQILKQAKAERVAESIGGATGFYFSYMDFIIYDLDAFLAIAKDVLAKYKFKEAGFSNFIFGDTPMFFKG</sequence>
<accession>A0A2V3PQG7</accession>
<evidence type="ECO:0000313" key="2">
    <source>
        <dbReference type="Proteomes" id="UP000247973"/>
    </source>
</evidence>
<dbReference type="RefSeq" id="WP_110310795.1">
    <property type="nucleotide sequence ID" value="NZ_QICL01000012.1"/>
</dbReference>
<gene>
    <name evidence="1" type="ORF">CLV62_11280</name>
</gene>
<organism evidence="1 2">
    <name type="scientific">Dysgonomonas alginatilytica</name>
    <dbReference type="NCBI Taxonomy" id="1605892"/>
    <lineage>
        <taxon>Bacteria</taxon>
        <taxon>Pseudomonadati</taxon>
        <taxon>Bacteroidota</taxon>
        <taxon>Bacteroidia</taxon>
        <taxon>Bacteroidales</taxon>
        <taxon>Dysgonomonadaceae</taxon>
        <taxon>Dysgonomonas</taxon>
    </lineage>
</organism>
<keyword evidence="2" id="KW-1185">Reference proteome</keyword>
<proteinExistence type="predicted"/>
<comment type="caution">
    <text evidence="1">The sequence shown here is derived from an EMBL/GenBank/DDBJ whole genome shotgun (WGS) entry which is preliminary data.</text>
</comment>
<evidence type="ECO:0000313" key="1">
    <source>
        <dbReference type="EMBL" id="PXV63831.1"/>
    </source>
</evidence>
<protein>
    <submittedName>
        <fullName evidence="1">Uncharacterized protein</fullName>
    </submittedName>
</protein>
<reference evidence="1 2" key="1">
    <citation type="submission" date="2018-03" db="EMBL/GenBank/DDBJ databases">
        <title>Genomic Encyclopedia of Archaeal and Bacterial Type Strains, Phase II (KMG-II): from individual species to whole genera.</title>
        <authorList>
            <person name="Goeker M."/>
        </authorList>
    </citation>
    <scope>NUCLEOTIDE SEQUENCE [LARGE SCALE GENOMIC DNA]</scope>
    <source>
        <strain evidence="1 2">DSM 100214</strain>
    </source>
</reference>
<dbReference type="Proteomes" id="UP000247973">
    <property type="component" value="Unassembled WGS sequence"/>
</dbReference>